<dbReference type="GO" id="GO:0003677">
    <property type="term" value="F:DNA binding"/>
    <property type="evidence" value="ECO:0007669"/>
    <property type="project" value="InterPro"/>
</dbReference>
<proteinExistence type="predicted"/>
<dbReference type="EMBL" id="JACBZH010000001">
    <property type="protein sequence ID" value="NYH92099.1"/>
    <property type="molecule type" value="Genomic_DNA"/>
</dbReference>
<gene>
    <name evidence="2" type="ORF">F4554_004737</name>
</gene>
<accession>A0A852ZRR3</accession>
<evidence type="ECO:0000259" key="1">
    <source>
        <dbReference type="PROSITE" id="PS50943"/>
    </source>
</evidence>
<dbReference type="CDD" id="cd00093">
    <property type="entry name" value="HTH_XRE"/>
    <property type="match status" value="1"/>
</dbReference>
<dbReference type="AlphaFoldDB" id="A0A852ZRR3"/>
<evidence type="ECO:0000313" key="2">
    <source>
        <dbReference type="EMBL" id="NYH92099.1"/>
    </source>
</evidence>
<comment type="caution">
    <text evidence="2">The sequence shown here is derived from an EMBL/GenBank/DDBJ whole genome shotgun (WGS) entry which is preliminary data.</text>
</comment>
<dbReference type="Proteomes" id="UP000579605">
    <property type="component" value="Unassembled WGS sequence"/>
</dbReference>
<organism evidence="2 3">
    <name type="scientific">Actinopolymorpha rutila</name>
    <dbReference type="NCBI Taxonomy" id="446787"/>
    <lineage>
        <taxon>Bacteria</taxon>
        <taxon>Bacillati</taxon>
        <taxon>Actinomycetota</taxon>
        <taxon>Actinomycetes</taxon>
        <taxon>Propionibacteriales</taxon>
        <taxon>Actinopolymorphaceae</taxon>
        <taxon>Actinopolymorpha</taxon>
    </lineage>
</organism>
<dbReference type="PROSITE" id="PS50943">
    <property type="entry name" value="HTH_CROC1"/>
    <property type="match status" value="1"/>
</dbReference>
<reference evidence="2 3" key="1">
    <citation type="submission" date="2020-07" db="EMBL/GenBank/DDBJ databases">
        <title>Sequencing the genomes of 1000 actinobacteria strains.</title>
        <authorList>
            <person name="Klenk H.-P."/>
        </authorList>
    </citation>
    <scope>NUCLEOTIDE SEQUENCE [LARGE SCALE GENOMIC DNA]</scope>
    <source>
        <strain evidence="2 3">DSM 18448</strain>
    </source>
</reference>
<feature type="domain" description="HTH cro/C1-type" evidence="1">
    <location>
        <begin position="6"/>
        <end position="74"/>
    </location>
</feature>
<sequence>MTTSALKQARLARGWSQSRLVAGMESYARRHTIQIAATASLHVYVSEWENGRRRISSPYAGILRGILGLTEDELPPPGDEPSSGNSWPDGYKDLAKRVRSYRAVSGSVVGNFMAQTELLRSLDRQLGAAQLVDQMQSHLATIQDALTFSVLPASRRPLALALGSASTLAAWQALDVGAVDRAWRHYEVAKSAARDAEAPAHLAYAMGEQAYVLAEAGELGLAVELVREAAYVGAGVASGKLMAWVASAEAELCARAGIRDDCLRALERADCLLPPGDDARDEDVPSIFLNASHLARWRGNALALIGDEHAVAGLYSALGGLDPSFTRAEAGLRCDLAQAHMARGEYDEAAAHLSVARLVTSRTGSVRHRRRIDRLTGASS</sequence>
<dbReference type="Gene3D" id="1.10.260.40">
    <property type="entry name" value="lambda repressor-like DNA-binding domains"/>
    <property type="match status" value="1"/>
</dbReference>
<dbReference type="RefSeq" id="WP_179789566.1">
    <property type="nucleotide sequence ID" value="NZ_BAAARR010000001.1"/>
</dbReference>
<name>A0A852ZRR3_9ACTN</name>
<keyword evidence="3" id="KW-1185">Reference proteome</keyword>
<dbReference type="InterPro" id="IPR001387">
    <property type="entry name" value="Cro/C1-type_HTH"/>
</dbReference>
<dbReference type="InterPro" id="IPR010982">
    <property type="entry name" value="Lambda_DNA-bd_dom_sf"/>
</dbReference>
<evidence type="ECO:0000313" key="3">
    <source>
        <dbReference type="Proteomes" id="UP000579605"/>
    </source>
</evidence>
<protein>
    <submittedName>
        <fullName evidence="2">Transcriptional regulator with XRE-family HTH domain</fullName>
    </submittedName>
</protein>